<evidence type="ECO:0000313" key="2">
    <source>
        <dbReference type="EMBL" id="RXI31138.1"/>
    </source>
</evidence>
<dbReference type="InterPro" id="IPR052551">
    <property type="entry name" value="UV-DNA_repair_photolyase"/>
</dbReference>
<name>A0A347U6G2_9BACT</name>
<dbReference type="PANTHER" id="PTHR38657:SF1">
    <property type="entry name" value="SLR1343 PROTEIN"/>
    <property type="match status" value="1"/>
</dbReference>
<evidence type="ECO:0000313" key="4">
    <source>
        <dbReference type="Proteomes" id="UP000290588"/>
    </source>
</evidence>
<reference evidence="2 4" key="1">
    <citation type="submission" date="2017-09" db="EMBL/GenBank/DDBJ databases">
        <title>Genomics of the genus Arcobacter.</title>
        <authorList>
            <person name="Perez-Cataluna A."/>
            <person name="Figueras M.J."/>
            <person name="Salas-Masso N."/>
        </authorList>
    </citation>
    <scope>NUCLEOTIDE SEQUENCE [LARGE SCALE GENOMIC DNA]</scope>
    <source>
        <strain evidence="2 4">CECT 7837</strain>
    </source>
</reference>
<proteinExistence type="predicted"/>
<dbReference type="EMBL" id="CP032097">
    <property type="protein sequence ID" value="AXX94440.1"/>
    <property type="molecule type" value="Genomic_DNA"/>
</dbReference>
<dbReference type="Pfam" id="PF04244">
    <property type="entry name" value="DPRP"/>
    <property type="match status" value="1"/>
</dbReference>
<dbReference type="InterPro" id="IPR007357">
    <property type="entry name" value="PhrB-like"/>
</dbReference>
<organism evidence="2 4">
    <name type="scientific">Arcobacter ellisii</name>
    <dbReference type="NCBI Taxonomy" id="913109"/>
    <lineage>
        <taxon>Bacteria</taxon>
        <taxon>Pseudomonadati</taxon>
        <taxon>Campylobacterota</taxon>
        <taxon>Epsilonproteobacteria</taxon>
        <taxon>Campylobacterales</taxon>
        <taxon>Arcobacteraceae</taxon>
        <taxon>Arcobacter</taxon>
    </lineage>
</organism>
<dbReference type="Proteomes" id="UP000290588">
    <property type="component" value="Unassembled WGS sequence"/>
</dbReference>
<sequence length="464" mass="55621">MKTFILYPNQLFKNLSNFVNKKVLLIEEPLFFTQYDFHIQKLILHRASMKFYESYLKQNSILVEYFEDESYLEIYKNEEVFVYELFDNYLEKKVYKNFSNITTIKNPNFINPKDKNKFLHKFYINRRKELDIFMQNGKPLFDKYSFDEDNRKKLPKEIKIPPTLAFENEFVKEALIYCKKFKSVGSCENFYYPTTFDEASLQLDYFLKEKFENFGSFQDAITKDLKQNFLFHSNISSSLNIGLIDLNELIEKIVNFDAPYNAKEGFIRQIIGWREFMLRVYEDDGILLRNSNFFEFKNSIPNKILEAQTGIKILDDVIKKLEFTAYNHHIERLMILGNIFLLLEIKPNDVYEFFMKNYIDAYDWVMVGNVYGMSGFSDGGSITTKPYIASSNYLLKMSDYDKKEEWCKIIDALYWRFLYKYSFKFDKNPRMKMQIALLNKIPKKKLETHLKIANEFLEKLFITD</sequence>
<dbReference type="Proteomes" id="UP000262582">
    <property type="component" value="Chromosome"/>
</dbReference>
<evidence type="ECO:0000313" key="3">
    <source>
        <dbReference type="Proteomes" id="UP000262582"/>
    </source>
</evidence>
<dbReference type="EMBL" id="NXIG01000005">
    <property type="protein sequence ID" value="RXI31138.1"/>
    <property type="molecule type" value="Genomic_DNA"/>
</dbReference>
<protein>
    <submittedName>
        <fullName evidence="2">Cryptochrome/photolyase family protein</fullName>
    </submittedName>
    <submittedName>
        <fullName evidence="1">Deoxyribodipyrimidine photolyase-related protein</fullName>
    </submittedName>
</protein>
<dbReference type="SUPFAM" id="SSF48173">
    <property type="entry name" value="Cryptochrome/photolyase FAD-binding domain"/>
    <property type="match status" value="1"/>
</dbReference>
<dbReference type="Gene3D" id="1.10.10.1710">
    <property type="entry name" value="Deoxyribodipyrimidine photolyase-related"/>
    <property type="match status" value="1"/>
</dbReference>
<dbReference type="PANTHER" id="PTHR38657">
    <property type="entry name" value="SLR1343 PROTEIN"/>
    <property type="match status" value="1"/>
</dbReference>
<dbReference type="Gene3D" id="1.25.40.80">
    <property type="match status" value="1"/>
</dbReference>
<dbReference type="RefSeq" id="WP_118916668.1">
    <property type="nucleotide sequence ID" value="NZ_CP032097.1"/>
</dbReference>
<dbReference type="Gene3D" id="1.10.579.10">
    <property type="entry name" value="DNA Cyclobutane Dipyrimidine Photolyase, subunit A, domain 3"/>
    <property type="match status" value="1"/>
</dbReference>
<dbReference type="KEGG" id="aell:AELL_0760"/>
<dbReference type="Gene3D" id="3.40.50.620">
    <property type="entry name" value="HUPs"/>
    <property type="match status" value="1"/>
</dbReference>
<dbReference type="InterPro" id="IPR036134">
    <property type="entry name" value="Crypto/Photolyase_FAD-like_sf"/>
</dbReference>
<dbReference type="OrthoDB" id="5288100at2"/>
<keyword evidence="3" id="KW-1185">Reference proteome</keyword>
<dbReference type="InterPro" id="IPR014729">
    <property type="entry name" value="Rossmann-like_a/b/a_fold"/>
</dbReference>
<gene>
    <name evidence="1" type="ORF">AELL_0760</name>
    <name evidence="2" type="ORF">CP962_06670</name>
</gene>
<evidence type="ECO:0000313" key="1">
    <source>
        <dbReference type="EMBL" id="AXX94440.1"/>
    </source>
</evidence>
<reference evidence="1 3" key="2">
    <citation type="submission" date="2018-08" db="EMBL/GenBank/DDBJ databases">
        <title>Complete genome of the Arcobacter ellisii type strain LMG 26155.</title>
        <authorList>
            <person name="Miller W.G."/>
            <person name="Yee E."/>
            <person name="Bono J.L."/>
        </authorList>
    </citation>
    <scope>NUCLEOTIDE SEQUENCE [LARGE SCALE GENOMIC DNA]</scope>
    <source>
        <strain evidence="1 3">LMG 26155</strain>
    </source>
</reference>
<accession>A0A347U6G2</accession>
<dbReference type="AlphaFoldDB" id="A0A347U6G2"/>